<sequence length="243" mass="27524">MLSVVVIEDSRLARNGLIRLLEPFAEIDVIGSADCVANALELVKNFRPEVLFLDIHMPGESGFDLLEQLDYSPKVIFTTAYNEHALRSFDYNVVDYLLKPINKSRLCDAITKLTASDVETPSGTFQEPEVATMTMQSKVFIKDGEQCYLLPIKEIDYFESCKNYTRVFFSNRDAYIKKPLNSVLKRLPESDFFQANRQQIINLNSVTNTDLGVGDTCEVTLNHCTSISVSRRNLQIMKAKLGF</sequence>
<dbReference type="Gene3D" id="3.40.50.2300">
    <property type="match status" value="1"/>
</dbReference>
<keyword evidence="1" id="KW-0902">Two-component regulatory system</keyword>
<dbReference type="InterPro" id="IPR001789">
    <property type="entry name" value="Sig_transdc_resp-reg_receiver"/>
</dbReference>
<evidence type="ECO:0000313" key="6">
    <source>
        <dbReference type="Proteomes" id="UP000076503"/>
    </source>
</evidence>
<protein>
    <recommendedName>
        <fullName evidence="7">Response regulatory domain-containing protein</fullName>
    </recommendedName>
</protein>
<evidence type="ECO:0000313" key="5">
    <source>
        <dbReference type="EMBL" id="KZN53038.1"/>
    </source>
</evidence>
<feature type="domain" description="Response regulatory" evidence="3">
    <location>
        <begin position="3"/>
        <end position="114"/>
    </location>
</feature>
<organism evidence="5 6">
    <name type="scientific">Pseudoalteromonas luteoviolacea H33</name>
    <dbReference type="NCBI Taxonomy" id="1365251"/>
    <lineage>
        <taxon>Bacteria</taxon>
        <taxon>Pseudomonadati</taxon>
        <taxon>Pseudomonadota</taxon>
        <taxon>Gammaproteobacteria</taxon>
        <taxon>Alteromonadales</taxon>
        <taxon>Pseudoalteromonadaceae</taxon>
        <taxon>Pseudoalteromonas</taxon>
    </lineage>
</organism>
<dbReference type="Pfam" id="PF04397">
    <property type="entry name" value="LytTR"/>
    <property type="match status" value="1"/>
</dbReference>
<keyword evidence="2" id="KW-0597">Phosphoprotein</keyword>
<proteinExistence type="predicted"/>
<dbReference type="EMBL" id="AUXZ01000057">
    <property type="protein sequence ID" value="KZN53038.1"/>
    <property type="molecule type" value="Genomic_DNA"/>
</dbReference>
<dbReference type="GO" id="GO:0000156">
    <property type="term" value="F:phosphorelay response regulator activity"/>
    <property type="evidence" value="ECO:0007669"/>
    <property type="project" value="InterPro"/>
</dbReference>
<dbReference type="PROSITE" id="PS50930">
    <property type="entry name" value="HTH_LYTTR"/>
    <property type="match status" value="1"/>
</dbReference>
<feature type="modified residue" description="4-aspartylphosphate" evidence="2">
    <location>
        <position position="54"/>
    </location>
</feature>
<dbReference type="RefSeq" id="WP_063360515.1">
    <property type="nucleotide sequence ID" value="NZ_AUXZ01000057.1"/>
</dbReference>
<dbReference type="OrthoDB" id="236568at2"/>
<dbReference type="InterPro" id="IPR007492">
    <property type="entry name" value="LytTR_DNA-bd_dom"/>
</dbReference>
<dbReference type="PATRIC" id="fig|1365251.3.peg.856"/>
<reference evidence="5 6" key="1">
    <citation type="submission" date="2013-07" db="EMBL/GenBank/DDBJ databases">
        <title>Comparative Genomic and Metabolomic Analysis of Twelve Strains of Pseudoalteromonas luteoviolacea.</title>
        <authorList>
            <person name="Vynne N.G."/>
            <person name="Mansson M."/>
            <person name="Gram L."/>
        </authorList>
    </citation>
    <scope>NUCLEOTIDE SEQUENCE [LARGE SCALE GENOMIC DNA]</scope>
    <source>
        <strain evidence="5 6">H33</strain>
    </source>
</reference>
<dbReference type="Gene3D" id="2.40.50.1020">
    <property type="entry name" value="LytTr DNA-binding domain"/>
    <property type="match status" value="1"/>
</dbReference>
<dbReference type="Pfam" id="PF00072">
    <property type="entry name" value="Response_reg"/>
    <property type="match status" value="1"/>
</dbReference>
<dbReference type="PANTHER" id="PTHR37299:SF1">
    <property type="entry name" value="STAGE 0 SPORULATION PROTEIN A HOMOLOG"/>
    <property type="match status" value="1"/>
</dbReference>
<dbReference type="Proteomes" id="UP000076503">
    <property type="component" value="Unassembled WGS sequence"/>
</dbReference>
<dbReference type="GO" id="GO:0003677">
    <property type="term" value="F:DNA binding"/>
    <property type="evidence" value="ECO:0007669"/>
    <property type="project" value="InterPro"/>
</dbReference>
<name>A0A167FVL4_9GAMM</name>
<accession>A0A167FVL4</accession>
<evidence type="ECO:0000256" key="2">
    <source>
        <dbReference type="PROSITE-ProRule" id="PRU00169"/>
    </source>
</evidence>
<gene>
    <name evidence="5" type="ORF">N476_09640</name>
</gene>
<dbReference type="SMART" id="SM00850">
    <property type="entry name" value="LytTR"/>
    <property type="match status" value="1"/>
</dbReference>
<evidence type="ECO:0008006" key="7">
    <source>
        <dbReference type="Google" id="ProtNLM"/>
    </source>
</evidence>
<dbReference type="AlphaFoldDB" id="A0A167FVL4"/>
<dbReference type="SMART" id="SM00448">
    <property type="entry name" value="REC"/>
    <property type="match status" value="1"/>
</dbReference>
<evidence type="ECO:0000259" key="4">
    <source>
        <dbReference type="PROSITE" id="PS50930"/>
    </source>
</evidence>
<dbReference type="PANTHER" id="PTHR37299">
    <property type="entry name" value="TRANSCRIPTIONAL REGULATOR-RELATED"/>
    <property type="match status" value="1"/>
</dbReference>
<dbReference type="InterPro" id="IPR046947">
    <property type="entry name" value="LytR-like"/>
</dbReference>
<evidence type="ECO:0000256" key="1">
    <source>
        <dbReference type="ARBA" id="ARBA00023012"/>
    </source>
</evidence>
<dbReference type="SUPFAM" id="SSF52172">
    <property type="entry name" value="CheY-like"/>
    <property type="match status" value="1"/>
</dbReference>
<feature type="domain" description="HTH LytTR-type" evidence="4">
    <location>
        <begin position="141"/>
        <end position="243"/>
    </location>
</feature>
<comment type="caution">
    <text evidence="5">The sequence shown here is derived from an EMBL/GenBank/DDBJ whole genome shotgun (WGS) entry which is preliminary data.</text>
</comment>
<evidence type="ECO:0000259" key="3">
    <source>
        <dbReference type="PROSITE" id="PS50110"/>
    </source>
</evidence>
<dbReference type="InterPro" id="IPR011006">
    <property type="entry name" value="CheY-like_superfamily"/>
</dbReference>
<dbReference type="PROSITE" id="PS50110">
    <property type="entry name" value="RESPONSE_REGULATORY"/>
    <property type="match status" value="1"/>
</dbReference>